<feature type="region of interest" description="Disordered" evidence="1">
    <location>
        <begin position="1"/>
        <end position="24"/>
    </location>
</feature>
<sequence length="79" mass="8250">MRCSALSCTSSSASSSGASTVSSNCSQASSLMTTATGHPQNTIRTENDDSLICPEDQASLNRLSNWLSSLGLDRLAHTK</sequence>
<reference evidence="2" key="1">
    <citation type="submission" date="2018-11" db="EMBL/GenBank/DDBJ databases">
        <authorList>
            <consortium name="Pathogen Informatics"/>
        </authorList>
    </citation>
    <scope>NUCLEOTIDE SEQUENCE</scope>
</reference>
<accession>A0A3S5AM63</accession>
<evidence type="ECO:0000256" key="1">
    <source>
        <dbReference type="SAM" id="MobiDB-lite"/>
    </source>
</evidence>
<dbReference type="EMBL" id="CAAALY010264702">
    <property type="protein sequence ID" value="VEL40391.1"/>
    <property type="molecule type" value="Genomic_DNA"/>
</dbReference>
<name>A0A3S5AM63_9PLAT</name>
<dbReference type="Proteomes" id="UP000784294">
    <property type="component" value="Unassembled WGS sequence"/>
</dbReference>
<evidence type="ECO:0000313" key="2">
    <source>
        <dbReference type="EMBL" id="VEL40391.1"/>
    </source>
</evidence>
<gene>
    <name evidence="2" type="ORF">PXEA_LOCUS33831</name>
</gene>
<keyword evidence="3" id="KW-1185">Reference proteome</keyword>
<proteinExistence type="predicted"/>
<protein>
    <submittedName>
        <fullName evidence="2">Uncharacterized protein</fullName>
    </submittedName>
</protein>
<evidence type="ECO:0000313" key="3">
    <source>
        <dbReference type="Proteomes" id="UP000784294"/>
    </source>
</evidence>
<dbReference type="AlphaFoldDB" id="A0A3S5AM63"/>
<comment type="caution">
    <text evidence="2">The sequence shown here is derived from an EMBL/GenBank/DDBJ whole genome shotgun (WGS) entry which is preliminary data.</text>
</comment>
<organism evidence="2 3">
    <name type="scientific">Protopolystoma xenopodis</name>
    <dbReference type="NCBI Taxonomy" id="117903"/>
    <lineage>
        <taxon>Eukaryota</taxon>
        <taxon>Metazoa</taxon>
        <taxon>Spiralia</taxon>
        <taxon>Lophotrochozoa</taxon>
        <taxon>Platyhelminthes</taxon>
        <taxon>Monogenea</taxon>
        <taxon>Polyopisthocotylea</taxon>
        <taxon>Polystomatidea</taxon>
        <taxon>Polystomatidae</taxon>
        <taxon>Protopolystoma</taxon>
    </lineage>
</organism>